<comment type="caution">
    <text evidence="1">The sequence shown here is derived from an EMBL/GenBank/DDBJ whole genome shotgun (WGS) entry which is preliminary data.</text>
</comment>
<keyword evidence="2" id="KW-1185">Reference proteome</keyword>
<gene>
    <name evidence="1" type="ORF">ACFORG_02770</name>
</gene>
<proteinExistence type="predicted"/>
<dbReference type="EMBL" id="JBHRXI010000001">
    <property type="protein sequence ID" value="MFC3612671.1"/>
    <property type="molecule type" value="Genomic_DNA"/>
</dbReference>
<sequence length="142" mass="15967">MRKPPFEDMSRICEAAYLAEHERIRTVLEAEARARANLAKLDRQAAETRAAQDLAEGYRALGADLVWDGWEARTRAALTTELARARAQRLVAMDGLRAAFGRREAVAALQREDAIKRKTARDKARAERLLQDLAIAPADDRR</sequence>
<reference evidence="2" key="1">
    <citation type="journal article" date="2019" name="Int. J. Syst. Evol. Microbiol.">
        <title>The Global Catalogue of Microorganisms (GCM) 10K type strain sequencing project: providing services to taxonomists for standard genome sequencing and annotation.</title>
        <authorList>
            <consortium name="The Broad Institute Genomics Platform"/>
            <consortium name="The Broad Institute Genome Sequencing Center for Infectious Disease"/>
            <person name="Wu L."/>
            <person name="Ma J."/>
        </authorList>
    </citation>
    <scope>NUCLEOTIDE SEQUENCE [LARGE SCALE GENOMIC DNA]</scope>
    <source>
        <strain evidence="2">KCTC 42911</strain>
    </source>
</reference>
<evidence type="ECO:0000313" key="1">
    <source>
        <dbReference type="EMBL" id="MFC3612671.1"/>
    </source>
</evidence>
<evidence type="ECO:0000313" key="2">
    <source>
        <dbReference type="Proteomes" id="UP001595629"/>
    </source>
</evidence>
<name>A0ABV7TBY7_9RHOB</name>
<dbReference type="RefSeq" id="WP_386733845.1">
    <property type="nucleotide sequence ID" value="NZ_JBHRXI010000001.1"/>
</dbReference>
<organism evidence="1 2">
    <name type="scientific">Lutimaribacter marinistellae</name>
    <dbReference type="NCBI Taxonomy" id="1820329"/>
    <lineage>
        <taxon>Bacteria</taxon>
        <taxon>Pseudomonadati</taxon>
        <taxon>Pseudomonadota</taxon>
        <taxon>Alphaproteobacteria</taxon>
        <taxon>Rhodobacterales</taxon>
        <taxon>Roseobacteraceae</taxon>
        <taxon>Lutimaribacter</taxon>
    </lineage>
</organism>
<dbReference type="Proteomes" id="UP001595629">
    <property type="component" value="Unassembled WGS sequence"/>
</dbReference>
<evidence type="ECO:0008006" key="3">
    <source>
        <dbReference type="Google" id="ProtNLM"/>
    </source>
</evidence>
<accession>A0ABV7TBY7</accession>
<protein>
    <recommendedName>
        <fullName evidence="3">Flagellar FliJ protein</fullName>
    </recommendedName>
</protein>